<reference evidence="2 3" key="1">
    <citation type="submission" date="2023-01" db="EMBL/GenBank/DDBJ databases">
        <title>Analysis of 21 Apiospora genomes using comparative genomics revels a genus with tremendous synthesis potential of carbohydrate active enzymes and secondary metabolites.</title>
        <authorList>
            <person name="Sorensen T."/>
        </authorList>
    </citation>
    <scope>NUCLEOTIDE SEQUENCE [LARGE SCALE GENOMIC DNA]</scope>
    <source>
        <strain evidence="2 3">CBS 33761</strain>
    </source>
</reference>
<keyword evidence="3" id="KW-1185">Reference proteome</keyword>
<gene>
    <name evidence="2" type="ORF">PG993_006350</name>
</gene>
<evidence type="ECO:0000313" key="2">
    <source>
        <dbReference type="EMBL" id="KAK8041827.1"/>
    </source>
</evidence>
<sequence>MDTAAISDNEDLETELKSPARSRSNSIMSSTSKALVEEEGRALRVGHKFRRGFLRQANLDLLTCSEVANEPEQNRMIEGLVDDLGPDGEDLRKKAVEQGFVKMFQQEREEIFRRLRDIDVEYWDRFIESQEKARANVQVQDGGSGGATTTTAPSSNIIKEITTIHQEPSQCDESAIED</sequence>
<feature type="region of interest" description="Disordered" evidence="1">
    <location>
        <begin position="1"/>
        <end position="32"/>
    </location>
</feature>
<protein>
    <submittedName>
        <fullName evidence="2">Cell wall biogenesis protein Mhp1</fullName>
    </submittedName>
</protein>
<comment type="caution">
    <text evidence="2">The sequence shown here is derived from an EMBL/GenBank/DDBJ whole genome shotgun (WGS) entry which is preliminary data.</text>
</comment>
<feature type="compositionally biased region" description="Low complexity" evidence="1">
    <location>
        <begin position="19"/>
        <end position="32"/>
    </location>
</feature>
<dbReference type="EMBL" id="JAQQWK010000005">
    <property type="protein sequence ID" value="KAK8041827.1"/>
    <property type="molecule type" value="Genomic_DNA"/>
</dbReference>
<evidence type="ECO:0000313" key="3">
    <source>
        <dbReference type="Proteomes" id="UP001444661"/>
    </source>
</evidence>
<organism evidence="2 3">
    <name type="scientific">Apiospora rasikravindrae</name>
    <dbReference type="NCBI Taxonomy" id="990691"/>
    <lineage>
        <taxon>Eukaryota</taxon>
        <taxon>Fungi</taxon>
        <taxon>Dikarya</taxon>
        <taxon>Ascomycota</taxon>
        <taxon>Pezizomycotina</taxon>
        <taxon>Sordariomycetes</taxon>
        <taxon>Xylariomycetidae</taxon>
        <taxon>Amphisphaeriales</taxon>
        <taxon>Apiosporaceae</taxon>
        <taxon>Apiospora</taxon>
    </lineage>
</organism>
<dbReference type="Proteomes" id="UP001444661">
    <property type="component" value="Unassembled WGS sequence"/>
</dbReference>
<proteinExistence type="predicted"/>
<accession>A0ABR1T5Y1</accession>
<name>A0ABR1T5Y1_9PEZI</name>
<evidence type="ECO:0000256" key="1">
    <source>
        <dbReference type="SAM" id="MobiDB-lite"/>
    </source>
</evidence>